<evidence type="ECO:0000313" key="8">
    <source>
        <dbReference type="Proteomes" id="UP000199524"/>
    </source>
</evidence>
<evidence type="ECO:0000313" key="7">
    <source>
        <dbReference type="EMBL" id="SDT09036.1"/>
    </source>
</evidence>
<keyword evidence="5 6" id="KW-0472">Membrane</keyword>
<dbReference type="PANTHER" id="PTHR30086">
    <property type="entry name" value="ARGININE EXPORTER PROTEIN ARGO"/>
    <property type="match status" value="1"/>
</dbReference>
<evidence type="ECO:0000256" key="2">
    <source>
        <dbReference type="ARBA" id="ARBA00022475"/>
    </source>
</evidence>
<evidence type="ECO:0000256" key="4">
    <source>
        <dbReference type="ARBA" id="ARBA00022989"/>
    </source>
</evidence>
<comment type="subcellular location">
    <subcellularLocation>
        <location evidence="1">Cell membrane</location>
        <topology evidence="1">Multi-pass membrane protein</topology>
    </subcellularLocation>
</comment>
<feature type="transmembrane region" description="Helical" evidence="6">
    <location>
        <begin position="142"/>
        <end position="162"/>
    </location>
</feature>
<dbReference type="Pfam" id="PF01810">
    <property type="entry name" value="LysE"/>
    <property type="match status" value="1"/>
</dbReference>
<sequence length="202" mass="21893">MTATYLTFAVTVFFLIASPGPIVTLVIADARHSWPGATIFGGVLSAQLLLLGTLLLIYTALDINPTLLDAGQVLGGLYLSWLGFSSLRSGTSELQPQTQGQRYFFWRALKVGLSNPKDILFFLAFLPSFIDSSGEFSTQALMLTMIWALIDITILLAYSALSRQLLSRGPLQNIMNYAPGIFLLGLGLLSTLSGLKKFAVPL</sequence>
<proteinExistence type="predicted"/>
<feature type="transmembrane region" description="Helical" evidence="6">
    <location>
        <begin position="6"/>
        <end position="27"/>
    </location>
</feature>
<keyword evidence="3 6" id="KW-0812">Transmembrane</keyword>
<feature type="transmembrane region" description="Helical" evidence="6">
    <location>
        <begin position="174"/>
        <end position="195"/>
    </location>
</feature>
<keyword evidence="8" id="KW-1185">Reference proteome</keyword>
<evidence type="ECO:0000256" key="6">
    <source>
        <dbReference type="SAM" id="Phobius"/>
    </source>
</evidence>
<dbReference type="Proteomes" id="UP000199524">
    <property type="component" value="Chromosome I"/>
</dbReference>
<dbReference type="PANTHER" id="PTHR30086:SF20">
    <property type="entry name" value="ARGININE EXPORTER PROTEIN ARGO-RELATED"/>
    <property type="match status" value="1"/>
</dbReference>
<keyword evidence="4 6" id="KW-1133">Transmembrane helix</keyword>
<evidence type="ECO:0000256" key="1">
    <source>
        <dbReference type="ARBA" id="ARBA00004651"/>
    </source>
</evidence>
<evidence type="ECO:0000256" key="5">
    <source>
        <dbReference type="ARBA" id="ARBA00023136"/>
    </source>
</evidence>
<dbReference type="RefSeq" id="WP_010453133.1">
    <property type="nucleotide sequence ID" value="NZ_CP087202.1"/>
</dbReference>
<dbReference type="GO" id="GO:0005886">
    <property type="term" value="C:plasma membrane"/>
    <property type="evidence" value="ECO:0007669"/>
    <property type="project" value="UniProtKB-SubCell"/>
</dbReference>
<accession>A0A1H1XK04</accession>
<feature type="transmembrane region" description="Helical" evidence="6">
    <location>
        <begin position="39"/>
        <end position="61"/>
    </location>
</feature>
<dbReference type="GO" id="GO:0015171">
    <property type="term" value="F:amino acid transmembrane transporter activity"/>
    <property type="evidence" value="ECO:0007669"/>
    <property type="project" value="TreeGrafter"/>
</dbReference>
<evidence type="ECO:0000256" key="3">
    <source>
        <dbReference type="ARBA" id="ARBA00022692"/>
    </source>
</evidence>
<dbReference type="EMBL" id="LT629777">
    <property type="protein sequence ID" value="SDT09036.1"/>
    <property type="molecule type" value="Genomic_DNA"/>
</dbReference>
<dbReference type="InterPro" id="IPR001123">
    <property type="entry name" value="LeuE-type"/>
</dbReference>
<protein>
    <submittedName>
        <fullName evidence="7">Threonine/homoserine/homoserine lactone efflux protein</fullName>
    </submittedName>
</protein>
<dbReference type="GeneID" id="300208840"/>
<reference evidence="8" key="1">
    <citation type="submission" date="2016-10" db="EMBL/GenBank/DDBJ databases">
        <authorList>
            <person name="Varghese N."/>
            <person name="Submissions S."/>
        </authorList>
    </citation>
    <scope>NUCLEOTIDE SEQUENCE [LARGE SCALE GENOMIC DNA]</scope>
    <source>
        <strain evidence="8">ATCC 23835</strain>
    </source>
</reference>
<dbReference type="AlphaFoldDB" id="A0A1H1XK04"/>
<gene>
    <name evidence="7" type="ORF">SAMN05216598_3924</name>
</gene>
<organism evidence="7 8">
    <name type="scientific">Pseudomonas asplenii</name>
    <dbReference type="NCBI Taxonomy" id="53407"/>
    <lineage>
        <taxon>Bacteria</taxon>
        <taxon>Pseudomonadati</taxon>
        <taxon>Pseudomonadota</taxon>
        <taxon>Gammaproteobacteria</taxon>
        <taxon>Pseudomonadales</taxon>
        <taxon>Pseudomonadaceae</taxon>
        <taxon>Pseudomonas</taxon>
    </lineage>
</organism>
<name>A0A1H1XK04_9PSED</name>
<keyword evidence="2" id="KW-1003">Cell membrane</keyword>